<evidence type="ECO:0000313" key="1">
    <source>
        <dbReference type="EMBL" id="MBW72493.1"/>
    </source>
</evidence>
<accession>A0A2M4D4L9</accession>
<protein>
    <submittedName>
        <fullName evidence="1">Uncharacterized protein</fullName>
    </submittedName>
</protein>
<dbReference type="EMBL" id="GGFL01008315">
    <property type="protein sequence ID" value="MBW72493.1"/>
    <property type="molecule type" value="Transcribed_RNA"/>
</dbReference>
<reference evidence="1" key="1">
    <citation type="submission" date="2018-01" db="EMBL/GenBank/DDBJ databases">
        <title>An insight into the sialome of Amazonian anophelines.</title>
        <authorList>
            <person name="Ribeiro J.M."/>
            <person name="Scarpassa V."/>
            <person name="Calvo E."/>
        </authorList>
    </citation>
    <scope>NUCLEOTIDE SEQUENCE</scope>
</reference>
<sequence length="95" mass="10945">MSSLSIITPLSCSRYVSMFRLLLLDVLIATAATALEFGYHTFVHDRVCVLWQVWCYRSYAADQLTDYVACNISMFYFFIFSHQAIPFRDASLHSS</sequence>
<proteinExistence type="predicted"/>
<dbReference type="AlphaFoldDB" id="A0A2M4D4L9"/>
<name>A0A2M4D4L9_ANODA</name>
<organism evidence="1">
    <name type="scientific">Anopheles darlingi</name>
    <name type="common">Mosquito</name>
    <dbReference type="NCBI Taxonomy" id="43151"/>
    <lineage>
        <taxon>Eukaryota</taxon>
        <taxon>Metazoa</taxon>
        <taxon>Ecdysozoa</taxon>
        <taxon>Arthropoda</taxon>
        <taxon>Hexapoda</taxon>
        <taxon>Insecta</taxon>
        <taxon>Pterygota</taxon>
        <taxon>Neoptera</taxon>
        <taxon>Endopterygota</taxon>
        <taxon>Diptera</taxon>
        <taxon>Nematocera</taxon>
        <taxon>Culicoidea</taxon>
        <taxon>Culicidae</taxon>
        <taxon>Anophelinae</taxon>
        <taxon>Anopheles</taxon>
    </lineage>
</organism>